<gene>
    <name evidence="7" type="primary">ARC18</name>
    <name evidence="7" type="ORF">HK097_010751</name>
</gene>
<comment type="caution">
    <text evidence="7">The sequence shown here is derived from an EMBL/GenBank/DDBJ whole genome shotgun (WGS) entry which is preliminary data.</text>
</comment>
<evidence type="ECO:0000313" key="7">
    <source>
        <dbReference type="EMBL" id="KAJ3048241.1"/>
    </source>
</evidence>
<evidence type="ECO:0000256" key="3">
    <source>
        <dbReference type="ARBA" id="ARBA00022490"/>
    </source>
</evidence>
<dbReference type="GO" id="GO:0030833">
    <property type="term" value="P:regulation of actin filament polymerization"/>
    <property type="evidence" value="ECO:0007669"/>
    <property type="project" value="InterPro"/>
</dbReference>
<accession>A0AAD5S795</accession>
<comment type="function">
    <text evidence="6">Functions as component of the Arp2/3 complex which is involved in regulation of actin polymerization and together with an activating nucleation-promoting factor (NPF) mediates the formation of branched actin networks.</text>
</comment>
<name>A0AAD5S795_9FUNG</name>
<comment type="similarity">
    <text evidence="2 6">Belongs to the ARPC3 family.</text>
</comment>
<evidence type="ECO:0000256" key="1">
    <source>
        <dbReference type="ARBA" id="ARBA00004245"/>
    </source>
</evidence>
<keyword evidence="3 6" id="KW-0963">Cytoplasm</keyword>
<dbReference type="PANTHER" id="PTHR12391">
    <property type="entry name" value="ARP2/3 COMPLEX 21 KD SUBUNIT"/>
    <property type="match status" value="1"/>
</dbReference>
<keyword evidence="5 6" id="KW-0206">Cytoskeleton</keyword>
<evidence type="ECO:0000256" key="4">
    <source>
        <dbReference type="ARBA" id="ARBA00023203"/>
    </source>
</evidence>
<comment type="subcellular location">
    <subcellularLocation>
        <location evidence="1 6">Cytoplasm</location>
        <location evidence="1 6">Cytoskeleton</location>
    </subcellularLocation>
</comment>
<dbReference type="Gene3D" id="1.10.1760.10">
    <property type="entry name" value="Actin-related protein 2/3 complex subunit 3"/>
    <property type="match status" value="1"/>
</dbReference>
<dbReference type="SUPFAM" id="SSF69060">
    <property type="entry name" value="Arp2/3 complex 21 kDa subunit ARPC3"/>
    <property type="match status" value="1"/>
</dbReference>
<sequence length="178" mass="20053">MPAYHSAFNETDLRSIGNMALLPIKTKIRGPAPTSLDPAVDDIIDEAIGLFRANSFFRNFEIKGNADRVLIYLILFIQECLAKLQKNPSLIEGQRTLATHAVQNFAIPGDSNFPLNALYEKPASRQDADNLKQYLSQIRQELAARLPAKVYEGDRPSKWWMSFSKRKFMGLPNVGTQI</sequence>
<dbReference type="GO" id="GO:0003779">
    <property type="term" value="F:actin binding"/>
    <property type="evidence" value="ECO:0007669"/>
    <property type="project" value="UniProtKB-KW"/>
</dbReference>
<protein>
    <recommendedName>
        <fullName evidence="6">Actin-related protein 2/3 complex subunit 3</fullName>
    </recommendedName>
</protein>
<dbReference type="GO" id="GO:0005885">
    <property type="term" value="C:Arp2/3 protein complex"/>
    <property type="evidence" value="ECO:0007669"/>
    <property type="project" value="UniProtKB-UniRule"/>
</dbReference>
<dbReference type="InterPro" id="IPR036753">
    <property type="entry name" value="ARPC3_sf"/>
</dbReference>
<dbReference type="InterPro" id="IPR007204">
    <property type="entry name" value="ARPC3"/>
</dbReference>
<evidence type="ECO:0000313" key="8">
    <source>
        <dbReference type="Proteomes" id="UP001212841"/>
    </source>
</evidence>
<dbReference type="GO" id="GO:0034314">
    <property type="term" value="P:Arp2/3 complex-mediated actin nucleation"/>
    <property type="evidence" value="ECO:0007669"/>
    <property type="project" value="UniProtKB-UniRule"/>
</dbReference>
<dbReference type="PIRSF" id="PIRSF016315">
    <property type="entry name" value="ARP2/3_P21-Arc"/>
    <property type="match status" value="1"/>
</dbReference>
<dbReference type="AlphaFoldDB" id="A0AAD5S795"/>
<organism evidence="7 8">
    <name type="scientific">Rhizophlyctis rosea</name>
    <dbReference type="NCBI Taxonomy" id="64517"/>
    <lineage>
        <taxon>Eukaryota</taxon>
        <taxon>Fungi</taxon>
        <taxon>Fungi incertae sedis</taxon>
        <taxon>Chytridiomycota</taxon>
        <taxon>Chytridiomycota incertae sedis</taxon>
        <taxon>Chytridiomycetes</taxon>
        <taxon>Rhizophlyctidales</taxon>
        <taxon>Rhizophlyctidaceae</taxon>
        <taxon>Rhizophlyctis</taxon>
    </lineage>
</organism>
<reference evidence="7" key="1">
    <citation type="submission" date="2020-05" db="EMBL/GenBank/DDBJ databases">
        <title>Phylogenomic resolution of chytrid fungi.</title>
        <authorList>
            <person name="Stajich J.E."/>
            <person name="Amses K."/>
            <person name="Simmons R."/>
            <person name="Seto K."/>
            <person name="Myers J."/>
            <person name="Bonds A."/>
            <person name="Quandt C.A."/>
            <person name="Barry K."/>
            <person name="Liu P."/>
            <person name="Grigoriev I."/>
            <person name="Longcore J.E."/>
            <person name="James T.Y."/>
        </authorList>
    </citation>
    <scope>NUCLEOTIDE SEQUENCE</scope>
    <source>
        <strain evidence="7">JEL0318</strain>
    </source>
</reference>
<proteinExistence type="inferred from homology"/>
<evidence type="ECO:0000256" key="5">
    <source>
        <dbReference type="ARBA" id="ARBA00023212"/>
    </source>
</evidence>
<dbReference type="EMBL" id="JADGJD010000825">
    <property type="protein sequence ID" value="KAJ3048241.1"/>
    <property type="molecule type" value="Genomic_DNA"/>
</dbReference>
<keyword evidence="8" id="KW-1185">Reference proteome</keyword>
<dbReference type="Proteomes" id="UP001212841">
    <property type="component" value="Unassembled WGS sequence"/>
</dbReference>
<dbReference type="Pfam" id="PF04062">
    <property type="entry name" value="P21-Arc"/>
    <property type="match status" value="1"/>
</dbReference>
<evidence type="ECO:0000256" key="6">
    <source>
        <dbReference type="PIRNR" id="PIRNR016315"/>
    </source>
</evidence>
<keyword evidence="4 6" id="KW-0009">Actin-binding</keyword>
<comment type="subunit">
    <text evidence="6">Component of the Arp2/3 complex.</text>
</comment>
<evidence type="ECO:0000256" key="2">
    <source>
        <dbReference type="ARBA" id="ARBA00010856"/>
    </source>
</evidence>